<dbReference type="EMBL" id="JAIWYP010000001">
    <property type="protein sequence ID" value="KAH3879924.1"/>
    <property type="molecule type" value="Genomic_DNA"/>
</dbReference>
<reference evidence="1" key="1">
    <citation type="journal article" date="2019" name="bioRxiv">
        <title>The Genome of the Zebra Mussel, Dreissena polymorpha: A Resource for Invasive Species Research.</title>
        <authorList>
            <person name="McCartney M.A."/>
            <person name="Auch B."/>
            <person name="Kono T."/>
            <person name="Mallez S."/>
            <person name="Zhang Y."/>
            <person name="Obille A."/>
            <person name="Becker A."/>
            <person name="Abrahante J.E."/>
            <person name="Garbe J."/>
            <person name="Badalamenti J.P."/>
            <person name="Herman A."/>
            <person name="Mangelson H."/>
            <person name="Liachko I."/>
            <person name="Sullivan S."/>
            <person name="Sone E.D."/>
            <person name="Koren S."/>
            <person name="Silverstein K.A.T."/>
            <person name="Beckman K.B."/>
            <person name="Gohl D.M."/>
        </authorList>
    </citation>
    <scope>NUCLEOTIDE SEQUENCE</scope>
    <source>
        <strain evidence="1">Duluth1</strain>
        <tissue evidence="1">Whole animal</tissue>
    </source>
</reference>
<proteinExistence type="predicted"/>
<dbReference type="AlphaFoldDB" id="A0A9D4MQF8"/>
<sequence length="89" mass="9784">MEEKYEQMVKNLSSLTAVRNQARRKVSQMSLKGNPVKTLKGASDKEITSILDITGVGFGADSPVATADTKSAELKKSKHLQVKQTKFIF</sequence>
<evidence type="ECO:0000313" key="2">
    <source>
        <dbReference type="Proteomes" id="UP000828390"/>
    </source>
</evidence>
<comment type="caution">
    <text evidence="1">The sequence shown here is derived from an EMBL/GenBank/DDBJ whole genome shotgun (WGS) entry which is preliminary data.</text>
</comment>
<accession>A0A9D4MQF8</accession>
<name>A0A9D4MQF8_DREPO</name>
<protein>
    <submittedName>
        <fullName evidence="1">Uncharacterized protein</fullName>
    </submittedName>
</protein>
<gene>
    <name evidence="1" type="ORF">DPMN_003835</name>
</gene>
<keyword evidence="2" id="KW-1185">Reference proteome</keyword>
<organism evidence="1 2">
    <name type="scientific">Dreissena polymorpha</name>
    <name type="common">Zebra mussel</name>
    <name type="synonym">Mytilus polymorpha</name>
    <dbReference type="NCBI Taxonomy" id="45954"/>
    <lineage>
        <taxon>Eukaryota</taxon>
        <taxon>Metazoa</taxon>
        <taxon>Spiralia</taxon>
        <taxon>Lophotrochozoa</taxon>
        <taxon>Mollusca</taxon>
        <taxon>Bivalvia</taxon>
        <taxon>Autobranchia</taxon>
        <taxon>Heteroconchia</taxon>
        <taxon>Euheterodonta</taxon>
        <taxon>Imparidentia</taxon>
        <taxon>Neoheterodontei</taxon>
        <taxon>Myida</taxon>
        <taxon>Dreissenoidea</taxon>
        <taxon>Dreissenidae</taxon>
        <taxon>Dreissena</taxon>
    </lineage>
</organism>
<dbReference type="Proteomes" id="UP000828390">
    <property type="component" value="Unassembled WGS sequence"/>
</dbReference>
<evidence type="ECO:0000313" key="1">
    <source>
        <dbReference type="EMBL" id="KAH3879924.1"/>
    </source>
</evidence>
<reference evidence="1" key="2">
    <citation type="submission" date="2020-11" db="EMBL/GenBank/DDBJ databases">
        <authorList>
            <person name="McCartney M.A."/>
            <person name="Auch B."/>
            <person name="Kono T."/>
            <person name="Mallez S."/>
            <person name="Becker A."/>
            <person name="Gohl D.M."/>
            <person name="Silverstein K.A.T."/>
            <person name="Koren S."/>
            <person name="Bechman K.B."/>
            <person name="Herman A."/>
            <person name="Abrahante J.E."/>
            <person name="Garbe J."/>
        </authorList>
    </citation>
    <scope>NUCLEOTIDE SEQUENCE</scope>
    <source>
        <strain evidence="1">Duluth1</strain>
        <tissue evidence="1">Whole animal</tissue>
    </source>
</reference>